<dbReference type="InterPro" id="IPR013130">
    <property type="entry name" value="Fe3_Rdtase_TM_dom"/>
</dbReference>
<dbReference type="InterPro" id="IPR051410">
    <property type="entry name" value="Ferric/Cupric_Reductase"/>
</dbReference>
<keyword evidence="10" id="KW-0406">Ion transport</keyword>
<dbReference type="Pfam" id="PF08030">
    <property type="entry name" value="NAD_binding_6"/>
    <property type="match status" value="1"/>
</dbReference>
<dbReference type="PROSITE" id="PS51384">
    <property type="entry name" value="FAD_FR"/>
    <property type="match status" value="1"/>
</dbReference>
<evidence type="ECO:0000256" key="12">
    <source>
        <dbReference type="ARBA" id="ARBA00048483"/>
    </source>
</evidence>
<keyword evidence="7" id="KW-0249">Electron transport</keyword>
<evidence type="ECO:0000256" key="5">
    <source>
        <dbReference type="ARBA" id="ARBA00022475"/>
    </source>
</evidence>
<dbReference type="Pfam" id="PF01794">
    <property type="entry name" value="Ferric_reduct"/>
    <property type="match status" value="1"/>
</dbReference>
<accession>A0ABR0KBV6</accession>
<feature type="transmembrane region" description="Helical" evidence="13">
    <location>
        <begin position="378"/>
        <end position="399"/>
    </location>
</feature>
<dbReference type="CDD" id="cd06186">
    <property type="entry name" value="NOX_Duox_like_FAD_NADP"/>
    <property type="match status" value="1"/>
</dbReference>
<comment type="caution">
    <text evidence="15">The sequence shown here is derived from an EMBL/GenBank/DDBJ whole genome shotgun (WGS) entry which is preliminary data.</text>
</comment>
<evidence type="ECO:0000256" key="8">
    <source>
        <dbReference type="ARBA" id="ARBA00022989"/>
    </source>
</evidence>
<dbReference type="SUPFAM" id="SSF63380">
    <property type="entry name" value="Riboflavin synthase domain-like"/>
    <property type="match status" value="1"/>
</dbReference>
<keyword evidence="8 13" id="KW-1133">Transmembrane helix</keyword>
<evidence type="ECO:0000256" key="9">
    <source>
        <dbReference type="ARBA" id="ARBA00023002"/>
    </source>
</evidence>
<proteinExistence type="inferred from homology"/>
<evidence type="ECO:0000313" key="15">
    <source>
        <dbReference type="EMBL" id="KAK5093229.1"/>
    </source>
</evidence>
<evidence type="ECO:0000256" key="10">
    <source>
        <dbReference type="ARBA" id="ARBA00023065"/>
    </source>
</evidence>
<evidence type="ECO:0000259" key="14">
    <source>
        <dbReference type="PROSITE" id="PS51384"/>
    </source>
</evidence>
<comment type="subcellular location">
    <subcellularLocation>
        <location evidence="1">Cell membrane</location>
        <topology evidence="1">Multi-pass membrane protein</topology>
    </subcellularLocation>
</comment>
<evidence type="ECO:0000256" key="1">
    <source>
        <dbReference type="ARBA" id="ARBA00004651"/>
    </source>
</evidence>
<evidence type="ECO:0000256" key="2">
    <source>
        <dbReference type="ARBA" id="ARBA00006278"/>
    </source>
</evidence>
<dbReference type="EMBL" id="JAVRRG010000046">
    <property type="protein sequence ID" value="KAK5093229.1"/>
    <property type="molecule type" value="Genomic_DNA"/>
</dbReference>
<evidence type="ECO:0000313" key="16">
    <source>
        <dbReference type="Proteomes" id="UP001345013"/>
    </source>
</evidence>
<keyword evidence="6 13" id="KW-0812">Transmembrane</keyword>
<feature type="transmembrane region" description="Helical" evidence="13">
    <location>
        <begin position="36"/>
        <end position="58"/>
    </location>
</feature>
<evidence type="ECO:0000256" key="11">
    <source>
        <dbReference type="ARBA" id="ARBA00023136"/>
    </source>
</evidence>
<dbReference type="InterPro" id="IPR017938">
    <property type="entry name" value="Riboflavin_synthase-like_b-brl"/>
</dbReference>
<feature type="domain" description="FAD-binding FR-type" evidence="14">
    <location>
        <begin position="264"/>
        <end position="377"/>
    </location>
</feature>
<feature type="transmembrane region" description="Helical" evidence="13">
    <location>
        <begin position="242"/>
        <end position="263"/>
    </location>
</feature>
<sequence>MLAALEGWATLCTPMPNILLTRFSANQTIMLAPQSIYAIVVGGLLVLVLARHMLPLLLQLSRSTRCRQWIFQHVQAVIIRRTHLTPPITRSDILLQLSYWIGTACYNVVGTMSVQDVSRRAAAATAFNTIPLLLGDRLDFVAKLFALSRSTYHKLHTTIGLMAAVQMALHVTLQQIGHQFDLKSVQDRYGLLATLSLSAMALLALPRRYLYETFLVTHQALAVVLVFALWRYTGLGPHPKIFLMVGVASYVLTSTYRFGLLVYRNFSFSRGWSRCSIFPCTRDLSVVELQISLARPIRVACGQYVLLWAPGVSVSGIFQRHPFSIAWWHSDEEGKAVTLSLVVQPQHGLTSYFSRLANSTRKLLVTVEGPYGQPINTAVYGTVVLFASNMGIAGIMGVVKDVVTQRRQWSSSVQRIILAWQVDDAGQCEINERFMTELFETDDTHGVLEATVYVTSATETVLTESWGSRAKMQGSAADPSAILAKEAQHPGRALVCGT</sequence>
<keyword evidence="5" id="KW-1003">Cell membrane</keyword>
<keyword evidence="11 13" id="KW-0472">Membrane</keyword>
<evidence type="ECO:0000256" key="3">
    <source>
        <dbReference type="ARBA" id="ARBA00012668"/>
    </source>
</evidence>
<evidence type="ECO:0000256" key="7">
    <source>
        <dbReference type="ARBA" id="ARBA00022982"/>
    </source>
</evidence>
<dbReference type="Gene3D" id="3.40.50.80">
    <property type="entry name" value="Nucleotide-binding domain of ferredoxin-NADP reductase (FNR) module"/>
    <property type="match status" value="1"/>
</dbReference>
<dbReference type="Pfam" id="PF08022">
    <property type="entry name" value="FAD_binding_8"/>
    <property type="match status" value="1"/>
</dbReference>
<dbReference type="InterPro" id="IPR017927">
    <property type="entry name" value="FAD-bd_FR_type"/>
</dbReference>
<feature type="transmembrane region" description="Helical" evidence="13">
    <location>
        <begin position="211"/>
        <end position="230"/>
    </location>
</feature>
<comment type="catalytic activity">
    <reaction evidence="12">
        <text>2 a Fe(II)-siderophore + NADP(+) + H(+) = 2 a Fe(III)-siderophore + NADPH</text>
        <dbReference type="Rhea" id="RHEA:28795"/>
        <dbReference type="Rhea" id="RHEA-COMP:11342"/>
        <dbReference type="Rhea" id="RHEA-COMP:11344"/>
        <dbReference type="ChEBI" id="CHEBI:15378"/>
        <dbReference type="ChEBI" id="CHEBI:29033"/>
        <dbReference type="ChEBI" id="CHEBI:29034"/>
        <dbReference type="ChEBI" id="CHEBI:57783"/>
        <dbReference type="ChEBI" id="CHEBI:58349"/>
        <dbReference type="EC" id="1.16.1.9"/>
    </reaction>
</comment>
<reference evidence="15 16" key="1">
    <citation type="submission" date="2023-08" db="EMBL/GenBank/DDBJ databases">
        <title>Black Yeasts Isolated from many extreme environments.</title>
        <authorList>
            <person name="Coleine C."/>
            <person name="Stajich J.E."/>
            <person name="Selbmann L."/>
        </authorList>
    </citation>
    <scope>NUCLEOTIDE SEQUENCE [LARGE SCALE GENOMIC DNA]</scope>
    <source>
        <strain evidence="15 16">CCFEE 5885</strain>
    </source>
</reference>
<dbReference type="PANTHER" id="PTHR32361">
    <property type="entry name" value="FERRIC/CUPRIC REDUCTASE TRANSMEMBRANE COMPONENT"/>
    <property type="match status" value="1"/>
</dbReference>
<keyword evidence="9" id="KW-0560">Oxidoreductase</keyword>
<dbReference type="InterPro" id="IPR013112">
    <property type="entry name" value="FAD-bd_8"/>
</dbReference>
<dbReference type="InterPro" id="IPR039261">
    <property type="entry name" value="FNR_nucleotide-bd"/>
</dbReference>
<gene>
    <name evidence="15" type="ORF">LTR24_004490</name>
</gene>
<dbReference type="InterPro" id="IPR013121">
    <property type="entry name" value="Fe_red_NAD-bd_6"/>
</dbReference>
<evidence type="ECO:0000256" key="13">
    <source>
        <dbReference type="SAM" id="Phobius"/>
    </source>
</evidence>
<protein>
    <recommendedName>
        <fullName evidence="3">ferric-chelate reductase (NADPH)</fullName>
        <ecNumber evidence="3">1.16.1.9</ecNumber>
    </recommendedName>
</protein>
<comment type="similarity">
    <text evidence="2">Belongs to the ferric reductase (FRE) family.</text>
</comment>
<name>A0ABR0KBV6_9EURO</name>
<keyword evidence="16" id="KW-1185">Reference proteome</keyword>
<evidence type="ECO:0000256" key="6">
    <source>
        <dbReference type="ARBA" id="ARBA00022692"/>
    </source>
</evidence>
<evidence type="ECO:0000256" key="4">
    <source>
        <dbReference type="ARBA" id="ARBA00022448"/>
    </source>
</evidence>
<organism evidence="15 16">
    <name type="scientific">Lithohypha guttulata</name>
    <dbReference type="NCBI Taxonomy" id="1690604"/>
    <lineage>
        <taxon>Eukaryota</taxon>
        <taxon>Fungi</taxon>
        <taxon>Dikarya</taxon>
        <taxon>Ascomycota</taxon>
        <taxon>Pezizomycotina</taxon>
        <taxon>Eurotiomycetes</taxon>
        <taxon>Chaetothyriomycetidae</taxon>
        <taxon>Chaetothyriales</taxon>
        <taxon>Trichomeriaceae</taxon>
        <taxon>Lithohypha</taxon>
    </lineage>
</organism>
<dbReference type="EC" id="1.16.1.9" evidence="3"/>
<feature type="transmembrane region" description="Helical" evidence="13">
    <location>
        <begin position="189"/>
        <end position="205"/>
    </location>
</feature>
<keyword evidence="4" id="KW-0813">Transport</keyword>
<dbReference type="PANTHER" id="PTHR32361:SF26">
    <property type="entry name" value="FAD-BINDING 8 DOMAIN-CONTAINING PROTEIN-RELATED"/>
    <property type="match status" value="1"/>
</dbReference>
<dbReference type="Proteomes" id="UP001345013">
    <property type="component" value="Unassembled WGS sequence"/>
</dbReference>